<accession>A0ABN8U5L0</accession>
<keyword evidence="2" id="KW-1185">Reference proteome</keyword>
<evidence type="ECO:0008006" key="3">
    <source>
        <dbReference type="Google" id="ProtNLM"/>
    </source>
</evidence>
<protein>
    <recommendedName>
        <fullName evidence="3">HTH IS21-type domain-containing protein</fullName>
    </recommendedName>
</protein>
<proteinExistence type="predicted"/>
<dbReference type="RefSeq" id="WP_213430797.1">
    <property type="nucleotide sequence ID" value="NZ_AP031286.1"/>
</dbReference>
<organism evidence="1 2">
    <name type="scientific">Paenibacillus melissococcoides</name>
    <dbReference type="NCBI Taxonomy" id="2912268"/>
    <lineage>
        <taxon>Bacteria</taxon>
        <taxon>Bacillati</taxon>
        <taxon>Bacillota</taxon>
        <taxon>Bacilli</taxon>
        <taxon>Bacillales</taxon>
        <taxon>Paenibacillaceae</taxon>
        <taxon>Paenibacillus</taxon>
    </lineage>
</organism>
<dbReference type="Proteomes" id="UP001154322">
    <property type="component" value="Unassembled WGS sequence"/>
</dbReference>
<name>A0ABN8U5L0_9BACL</name>
<comment type="caution">
    <text evidence="1">The sequence shown here is derived from an EMBL/GenBank/DDBJ whole genome shotgun (WGS) entry which is preliminary data.</text>
</comment>
<gene>
    <name evidence="1" type="ORF">WJ0W_002186</name>
</gene>
<evidence type="ECO:0000313" key="1">
    <source>
        <dbReference type="EMBL" id="CAH8244956.1"/>
    </source>
</evidence>
<dbReference type="EMBL" id="CALYLO010000002">
    <property type="protein sequence ID" value="CAH8244956.1"/>
    <property type="molecule type" value="Genomic_DNA"/>
</dbReference>
<evidence type="ECO:0000313" key="2">
    <source>
        <dbReference type="Proteomes" id="UP001154322"/>
    </source>
</evidence>
<sequence>MLKMPQQHDIRFLREAEGCSIRDIARQMGIHWRTAKKYADQSNGNDSIGRRKSKSPVMGPYMEIVDTWLEEDRLLPRKQRHTGIRIYQRLREEHQFTGGQRTVLAYVRKRKNEMDLERAKTCERLEHHQEKHRWILRPCRSVERSSYSPTLRTYWLYVYSHIVSCTRIHEDA</sequence>
<reference evidence="1" key="1">
    <citation type="submission" date="2022-06" db="EMBL/GenBank/DDBJ databases">
        <authorList>
            <person name="Dietemann V."/>
            <person name="Ory F."/>
            <person name="Dainat B."/>
            <person name="Oberhansli S."/>
        </authorList>
    </citation>
    <scope>NUCLEOTIDE SEQUENCE</scope>
    <source>
        <strain evidence="1">Ena-SAMPLE-TAB-26-04-2022-14:26:32:270-5432</strain>
    </source>
</reference>